<dbReference type="EMBL" id="CP094533">
    <property type="protein sequence ID" value="UOE27069.1"/>
    <property type="molecule type" value="Genomic_DNA"/>
</dbReference>
<organism evidence="2 3">
    <name type="scientific">Agromyces soli</name>
    <dbReference type="NCBI Taxonomy" id="659012"/>
    <lineage>
        <taxon>Bacteria</taxon>
        <taxon>Bacillati</taxon>
        <taxon>Actinomycetota</taxon>
        <taxon>Actinomycetes</taxon>
        <taxon>Micrococcales</taxon>
        <taxon>Microbacteriaceae</taxon>
        <taxon>Agromyces</taxon>
    </lineage>
</organism>
<protein>
    <submittedName>
        <fullName evidence="2">Uncharacterized protein</fullName>
    </submittedName>
</protein>
<feature type="region of interest" description="Disordered" evidence="1">
    <location>
        <begin position="1"/>
        <end position="20"/>
    </location>
</feature>
<keyword evidence="3" id="KW-1185">Reference proteome</keyword>
<accession>A0ABY4AV79</accession>
<reference evidence="2 3" key="1">
    <citation type="submission" date="2022-03" db="EMBL/GenBank/DDBJ databases">
        <title>Agromyces sp. isolated from the gut of P. brevitarsis seulensis larvae.</title>
        <authorList>
            <person name="Won M."/>
            <person name="Kwon S.-W."/>
        </authorList>
    </citation>
    <scope>NUCLEOTIDE SEQUENCE [LARGE SCALE GENOMIC DNA]</scope>
    <source>
        <strain evidence="2 3">KACC 16215</strain>
    </source>
</reference>
<evidence type="ECO:0000256" key="1">
    <source>
        <dbReference type="SAM" id="MobiDB-lite"/>
    </source>
</evidence>
<gene>
    <name evidence="2" type="ORF">MTP13_04595</name>
</gene>
<feature type="compositionally biased region" description="Polar residues" evidence="1">
    <location>
        <begin position="1"/>
        <end position="14"/>
    </location>
</feature>
<proteinExistence type="predicted"/>
<evidence type="ECO:0000313" key="2">
    <source>
        <dbReference type="EMBL" id="UOE27069.1"/>
    </source>
</evidence>
<name>A0ABY4AV79_9MICO</name>
<sequence>MNPTTITTLGTTESRASDVRTGARMLRERLAARLGLALIEWSRRHDERRTHRAVAHHREAQRIATALRDEEFARIALSVTAR</sequence>
<evidence type="ECO:0000313" key="3">
    <source>
        <dbReference type="Proteomes" id="UP000831304"/>
    </source>
</evidence>
<dbReference type="RefSeq" id="WP_243569928.1">
    <property type="nucleotide sequence ID" value="NZ_BAAARD010000002.1"/>
</dbReference>
<dbReference type="Proteomes" id="UP000831304">
    <property type="component" value="Chromosome"/>
</dbReference>